<dbReference type="SMART" id="SM00345">
    <property type="entry name" value="HTH_GNTR"/>
    <property type="match status" value="1"/>
</dbReference>
<protein>
    <submittedName>
        <fullName evidence="6">GntR family transcriptional regulator</fullName>
    </submittedName>
</protein>
<dbReference type="GO" id="GO:0003700">
    <property type="term" value="F:DNA-binding transcription factor activity"/>
    <property type="evidence" value="ECO:0007669"/>
    <property type="project" value="InterPro"/>
</dbReference>
<gene>
    <name evidence="6" type="ORF">Pph01_66140</name>
</gene>
<dbReference type="InterPro" id="IPR036388">
    <property type="entry name" value="WH-like_DNA-bd_sf"/>
</dbReference>
<dbReference type="GO" id="GO:0003677">
    <property type="term" value="F:DNA binding"/>
    <property type="evidence" value="ECO:0007669"/>
    <property type="project" value="UniProtKB-KW"/>
</dbReference>
<dbReference type="InterPro" id="IPR000524">
    <property type="entry name" value="Tscrpt_reg_HTH_GntR"/>
</dbReference>
<keyword evidence="3" id="KW-0804">Transcription</keyword>
<evidence type="ECO:0000256" key="4">
    <source>
        <dbReference type="SAM" id="MobiDB-lite"/>
    </source>
</evidence>
<feature type="domain" description="HTH gntR-type" evidence="5">
    <location>
        <begin position="40"/>
        <end position="110"/>
    </location>
</feature>
<dbReference type="AlphaFoldDB" id="A0A8J3UE24"/>
<keyword evidence="7" id="KW-1185">Reference proteome</keyword>
<accession>A0A8J3UE24</accession>
<comment type="caution">
    <text evidence="6">The sequence shown here is derived from an EMBL/GenBank/DDBJ whole genome shotgun (WGS) entry which is preliminary data.</text>
</comment>
<dbReference type="SUPFAM" id="SSF48008">
    <property type="entry name" value="GntR ligand-binding domain-like"/>
    <property type="match status" value="1"/>
</dbReference>
<dbReference type="InterPro" id="IPR036390">
    <property type="entry name" value="WH_DNA-bd_sf"/>
</dbReference>
<dbReference type="PANTHER" id="PTHR43537:SF24">
    <property type="entry name" value="GLUCONATE OPERON TRANSCRIPTIONAL REPRESSOR"/>
    <property type="match status" value="1"/>
</dbReference>
<keyword evidence="1" id="KW-0805">Transcription regulation</keyword>
<keyword evidence="2" id="KW-0238">DNA-binding</keyword>
<evidence type="ECO:0000256" key="3">
    <source>
        <dbReference type="ARBA" id="ARBA00023163"/>
    </source>
</evidence>
<dbReference type="SUPFAM" id="SSF46785">
    <property type="entry name" value="Winged helix' DNA-binding domain"/>
    <property type="match status" value="1"/>
</dbReference>
<name>A0A8J3UE24_9ACTN</name>
<dbReference type="Pfam" id="PF00392">
    <property type="entry name" value="GntR"/>
    <property type="match status" value="1"/>
</dbReference>
<evidence type="ECO:0000313" key="6">
    <source>
        <dbReference type="EMBL" id="GII41611.1"/>
    </source>
</evidence>
<organism evidence="6 7">
    <name type="scientific">Planotetraspora phitsanulokensis</name>
    <dbReference type="NCBI Taxonomy" id="575192"/>
    <lineage>
        <taxon>Bacteria</taxon>
        <taxon>Bacillati</taxon>
        <taxon>Actinomycetota</taxon>
        <taxon>Actinomycetes</taxon>
        <taxon>Streptosporangiales</taxon>
        <taxon>Streptosporangiaceae</taxon>
        <taxon>Planotetraspora</taxon>
    </lineage>
</organism>
<dbReference type="Gene3D" id="1.20.120.530">
    <property type="entry name" value="GntR ligand-binding domain-like"/>
    <property type="match status" value="1"/>
</dbReference>
<reference evidence="6 7" key="1">
    <citation type="submission" date="2021-01" db="EMBL/GenBank/DDBJ databases">
        <title>Whole genome shotgun sequence of Planotetraspora phitsanulokensis NBRC 104273.</title>
        <authorList>
            <person name="Komaki H."/>
            <person name="Tamura T."/>
        </authorList>
    </citation>
    <scope>NUCLEOTIDE SEQUENCE [LARGE SCALE GENOMIC DNA]</scope>
    <source>
        <strain evidence="6 7">NBRC 104273</strain>
    </source>
</reference>
<dbReference type="InterPro" id="IPR008920">
    <property type="entry name" value="TF_FadR/GntR_C"/>
</dbReference>
<evidence type="ECO:0000313" key="7">
    <source>
        <dbReference type="Proteomes" id="UP000622547"/>
    </source>
</evidence>
<evidence type="ECO:0000259" key="5">
    <source>
        <dbReference type="PROSITE" id="PS50949"/>
    </source>
</evidence>
<feature type="region of interest" description="Disordered" evidence="4">
    <location>
        <begin position="1"/>
        <end position="22"/>
    </location>
</feature>
<evidence type="ECO:0000256" key="2">
    <source>
        <dbReference type="ARBA" id="ARBA00023125"/>
    </source>
</evidence>
<proteinExistence type="predicted"/>
<dbReference type="PANTHER" id="PTHR43537">
    <property type="entry name" value="TRANSCRIPTIONAL REGULATOR, GNTR FAMILY"/>
    <property type="match status" value="1"/>
</dbReference>
<dbReference type="SMART" id="SM00895">
    <property type="entry name" value="FCD"/>
    <property type="match status" value="1"/>
</dbReference>
<dbReference type="RefSeq" id="WP_239117184.1">
    <property type="nucleotide sequence ID" value="NZ_BAABHI010000044.1"/>
</dbReference>
<evidence type="ECO:0000256" key="1">
    <source>
        <dbReference type="ARBA" id="ARBA00023015"/>
    </source>
</evidence>
<dbReference type="Gene3D" id="1.10.10.10">
    <property type="entry name" value="Winged helix-like DNA-binding domain superfamily/Winged helix DNA-binding domain"/>
    <property type="match status" value="1"/>
</dbReference>
<dbReference type="Pfam" id="PF07729">
    <property type="entry name" value="FCD"/>
    <property type="match status" value="1"/>
</dbReference>
<sequence length="260" mass="27853">MSPASSERAGSPMPGERAVFPTPGEHVDLAAPALAGIRRLSALDTVRARIGLAVDLGLLKPGERLPPTADIAAALDVGEITVRRALVSLCADGVLRRVRGRTGGTLVESAPATGVVSEIAAYQESAAEVHRLIDHRALLECGVAHLATLRTDAGHIAALTDVVGQMDAAKDWADFHALDERFHVLVAEATGLAGAVPEYRKVLQDLYQFYLPYPVEYLRESNGEHRELVESLAARDPRAAVDVARRHVEILHTTMFVGLV</sequence>
<dbReference type="InterPro" id="IPR011711">
    <property type="entry name" value="GntR_C"/>
</dbReference>
<dbReference type="EMBL" id="BOOP01000035">
    <property type="protein sequence ID" value="GII41611.1"/>
    <property type="molecule type" value="Genomic_DNA"/>
</dbReference>
<dbReference type="Proteomes" id="UP000622547">
    <property type="component" value="Unassembled WGS sequence"/>
</dbReference>
<dbReference type="PROSITE" id="PS50949">
    <property type="entry name" value="HTH_GNTR"/>
    <property type="match status" value="1"/>
</dbReference>